<evidence type="ECO:0000256" key="8">
    <source>
        <dbReference type="SAM" id="MobiDB-lite"/>
    </source>
</evidence>
<organism evidence="11 12">
    <name type="scientific">Caenorhabditis remanei</name>
    <name type="common">Caenorhabditis vulgaris</name>
    <dbReference type="NCBI Taxonomy" id="31234"/>
    <lineage>
        <taxon>Eukaryota</taxon>
        <taxon>Metazoa</taxon>
        <taxon>Ecdysozoa</taxon>
        <taxon>Nematoda</taxon>
        <taxon>Chromadorea</taxon>
        <taxon>Rhabditida</taxon>
        <taxon>Rhabditina</taxon>
        <taxon>Rhabditomorpha</taxon>
        <taxon>Rhabditoidea</taxon>
        <taxon>Rhabditidae</taxon>
        <taxon>Peloderinae</taxon>
        <taxon>Caenorhabditis</taxon>
    </lineage>
</organism>
<evidence type="ECO:0000256" key="5">
    <source>
        <dbReference type="ARBA" id="ARBA00023065"/>
    </source>
</evidence>
<dbReference type="EMBL" id="WUAV01000005">
    <property type="protein sequence ID" value="KAF1755196.1"/>
    <property type="molecule type" value="Genomic_DNA"/>
</dbReference>
<dbReference type="Pfam" id="PF02888">
    <property type="entry name" value="CaMBD"/>
    <property type="match status" value="1"/>
</dbReference>
<protein>
    <recommendedName>
        <fullName evidence="10">Calmodulin-binding domain-containing protein</fullName>
    </recommendedName>
</protein>
<evidence type="ECO:0000256" key="1">
    <source>
        <dbReference type="ARBA" id="ARBA00004141"/>
    </source>
</evidence>
<keyword evidence="6 9" id="KW-0472">Membrane</keyword>
<dbReference type="Pfam" id="PF03530">
    <property type="entry name" value="SK_channel"/>
    <property type="match status" value="1"/>
</dbReference>
<feature type="transmembrane region" description="Helical" evidence="9">
    <location>
        <begin position="379"/>
        <end position="399"/>
    </location>
</feature>
<feature type="compositionally biased region" description="Basic residues" evidence="8">
    <location>
        <begin position="156"/>
        <end position="165"/>
    </location>
</feature>
<feature type="transmembrane region" description="Helical" evidence="9">
    <location>
        <begin position="587"/>
        <end position="607"/>
    </location>
</feature>
<dbReference type="PANTHER" id="PTHR10153">
    <property type="entry name" value="SMALL CONDUCTANCE CALCIUM-ACTIVATED POTASSIUM CHANNEL"/>
    <property type="match status" value="1"/>
</dbReference>
<evidence type="ECO:0000256" key="3">
    <source>
        <dbReference type="ARBA" id="ARBA00022692"/>
    </source>
</evidence>
<name>A0A6A5GKR3_CAERE</name>
<dbReference type="AlphaFoldDB" id="A0A6A5GKR3"/>
<dbReference type="InterPro" id="IPR015449">
    <property type="entry name" value="K_chnl_Ca-activ_SK"/>
</dbReference>
<keyword evidence="2" id="KW-0813">Transport</keyword>
<dbReference type="Proteomes" id="UP000483820">
    <property type="component" value="Chromosome V"/>
</dbReference>
<comment type="caution">
    <text evidence="11">The sequence shown here is derived from an EMBL/GenBank/DDBJ whole genome shotgun (WGS) entry which is preliminary data.</text>
</comment>
<feature type="region of interest" description="Disordered" evidence="8">
    <location>
        <begin position="141"/>
        <end position="187"/>
    </location>
</feature>
<dbReference type="SUPFAM" id="SSF81324">
    <property type="entry name" value="Voltage-gated potassium channels"/>
    <property type="match status" value="1"/>
</dbReference>
<evidence type="ECO:0000256" key="2">
    <source>
        <dbReference type="ARBA" id="ARBA00022448"/>
    </source>
</evidence>
<feature type="domain" description="Calmodulin-binding" evidence="10">
    <location>
        <begin position="626"/>
        <end position="702"/>
    </location>
</feature>
<gene>
    <name evidence="11" type="ORF">GCK72_021765</name>
</gene>
<dbReference type="InterPro" id="IPR036122">
    <property type="entry name" value="CaM-bd_dom_sf"/>
</dbReference>
<feature type="region of interest" description="Disordered" evidence="8">
    <location>
        <begin position="1"/>
        <end position="33"/>
    </location>
</feature>
<dbReference type="InterPro" id="IPR013099">
    <property type="entry name" value="K_chnl_dom"/>
</dbReference>
<dbReference type="GO" id="GO:0005516">
    <property type="term" value="F:calmodulin binding"/>
    <property type="evidence" value="ECO:0007669"/>
    <property type="project" value="InterPro"/>
</dbReference>
<dbReference type="SMART" id="SM01053">
    <property type="entry name" value="CaMBD"/>
    <property type="match status" value="1"/>
</dbReference>
<dbReference type="GO" id="GO:0016020">
    <property type="term" value="C:membrane"/>
    <property type="evidence" value="ECO:0007669"/>
    <property type="project" value="UniProtKB-SubCell"/>
</dbReference>
<dbReference type="Pfam" id="PF07885">
    <property type="entry name" value="Ion_trans_2"/>
    <property type="match status" value="1"/>
</dbReference>
<accession>A0A6A5GKR3</accession>
<dbReference type="RefSeq" id="XP_053583394.1">
    <property type="nucleotide sequence ID" value="XM_053734481.1"/>
</dbReference>
<evidence type="ECO:0000259" key="10">
    <source>
        <dbReference type="SMART" id="SM01053"/>
    </source>
</evidence>
<evidence type="ECO:0000256" key="9">
    <source>
        <dbReference type="SAM" id="Phobius"/>
    </source>
</evidence>
<dbReference type="Gene3D" id="1.10.287.70">
    <property type="match status" value="2"/>
</dbReference>
<feature type="region of interest" description="Disordered" evidence="8">
    <location>
        <begin position="797"/>
        <end position="823"/>
    </location>
</feature>
<keyword evidence="5" id="KW-0406">Ion transport</keyword>
<evidence type="ECO:0000313" key="11">
    <source>
        <dbReference type="EMBL" id="KAF1755196.1"/>
    </source>
</evidence>
<feature type="transmembrane region" description="Helical" evidence="9">
    <location>
        <begin position="558"/>
        <end position="575"/>
    </location>
</feature>
<evidence type="ECO:0000313" key="12">
    <source>
        <dbReference type="Proteomes" id="UP000483820"/>
    </source>
</evidence>
<proteinExistence type="predicted"/>
<feature type="transmembrane region" description="Helical" evidence="9">
    <location>
        <begin position="341"/>
        <end position="359"/>
    </location>
</feature>
<sequence>MPWASSSDISSEDAYPMRPLPQNGAFHRRSPRMPKYSDTILHTYSCRKLSTSIPAPLDRRQGRSCEFHTSDDDRHDRYDNPIAQVSSDILRVSGYTQQFRSLLTARFSPRRESTPNVNIEAAEDENKNAIPPQQPLLDLHGCPSTEVSELGASSSSHHHPRRRTRTMSQKKNTPESRRRRSELLTNGAAIPSTSGACVTAPRKTSCHVAAPPRRSTLAPGSTALMALSQFDSRRFSTIDGAIGLKRSSTKRRVIRSDPKQIIHIFTNPYDRYVNGGVRFDNDVIDEGGTASGATTGGLQTPRKIAGFRRRQSGYGIAISSDSTAKMRCRLRKQLFIRRNKVCDISLFLAVVGLILVIIDSELTALSGSTGITKDSPISIILRSACVVSTFFLICCLVNYHAIEVKIALIDSGADDWRVAFSTDRFVKMLIEVLVCMICPFPEIFSDGLMRMPYINADTRQVKMINVPVDVLLSVPMFLRSYLVCRFMVLHSKQFQDAATRSIAALNRISMDFRFVIKTMMADHPLRVLIVFTLSYWMCMSWMFTQCERYDGQLDVEHYYLNSMWFIMVTFMSIGYGDIVPNTYCGRCLSITTGIVGAGVSSALIAIISRKLELSRAEKHVNNFMADSKLTNQRKNAAASVLQETWFIHKYKKALHKGDDLRLRHHQRRFLHSINEFRRIKWDQRKLQEKGNSLLDVGKLHSDMHETLWEMHRTQDHFISQIDVLTQKIMELQLTLNTRPPCCAAPVTSSQDAYFSTSTQLGTVLPTVIPTIPLPSQSPMLHASQSHREPLQVTTTDAALPNSASIPRISVGSTTSSASSGNGSLPQCTVDQLSNCPTGGIYATVTTPLISNFEEV</sequence>
<keyword evidence="7" id="KW-0407">Ion channel</keyword>
<feature type="compositionally biased region" description="Low complexity" evidence="8">
    <location>
        <begin position="809"/>
        <end position="823"/>
    </location>
</feature>
<dbReference type="KEGG" id="crq:GCK72_021765"/>
<dbReference type="CTD" id="9808179"/>
<keyword evidence="3 9" id="KW-0812">Transmembrane</keyword>
<evidence type="ECO:0000256" key="6">
    <source>
        <dbReference type="ARBA" id="ARBA00023136"/>
    </source>
</evidence>
<evidence type="ECO:0000256" key="4">
    <source>
        <dbReference type="ARBA" id="ARBA00022989"/>
    </source>
</evidence>
<dbReference type="InterPro" id="IPR004178">
    <property type="entry name" value="CaM-bd_dom"/>
</dbReference>
<dbReference type="GO" id="GO:0016286">
    <property type="term" value="F:small conductance calcium-activated potassium channel activity"/>
    <property type="evidence" value="ECO:0007669"/>
    <property type="project" value="InterPro"/>
</dbReference>
<dbReference type="FunFam" id="1.10.287.70:FF:000133">
    <property type="entry name" value="KCNN (Potassium K ChaNNel, calcium activated)-Like"/>
    <property type="match status" value="1"/>
</dbReference>
<reference evidence="11 12" key="1">
    <citation type="submission" date="2019-12" db="EMBL/GenBank/DDBJ databases">
        <title>Chromosome-level assembly of the Caenorhabditis remanei genome.</title>
        <authorList>
            <person name="Teterina A.A."/>
            <person name="Willis J.H."/>
            <person name="Phillips P.C."/>
        </authorList>
    </citation>
    <scope>NUCLEOTIDE SEQUENCE [LARGE SCALE GENOMIC DNA]</scope>
    <source>
        <strain evidence="11 12">PX506</strain>
        <tissue evidence="11">Whole organism</tissue>
    </source>
</reference>
<feature type="transmembrane region" description="Helical" evidence="9">
    <location>
        <begin position="525"/>
        <end position="543"/>
    </location>
</feature>
<dbReference type="GeneID" id="9808179"/>
<comment type="subcellular location">
    <subcellularLocation>
        <location evidence="1">Membrane</location>
        <topology evidence="1">Multi-pass membrane protein</topology>
    </subcellularLocation>
</comment>
<dbReference type="SUPFAM" id="SSF81327">
    <property type="entry name" value="Small-conductance potassium channel"/>
    <property type="match status" value="1"/>
</dbReference>
<keyword evidence="4 9" id="KW-1133">Transmembrane helix</keyword>
<evidence type="ECO:0000256" key="7">
    <source>
        <dbReference type="ARBA" id="ARBA00023303"/>
    </source>
</evidence>